<sequence length="546" mass="60890">MRSFQPFFTWICLFTLAFNVACSPKRKVDLVVHHAQLYTVDSLFSMAEAMAISNGKILAVGSNADIQSAYEAEEELDAQGKSIYPGFIDAHCHFTGYASSLWKCNLTGTESYEAVLQKMSSYAETAPMEWLYGSGWDQNDWDTKEFPTKWELDRLFPDRPVFLTRIDGHAGLANQVALDRAGITAATRMIGGRIELENGKPTGLLIDNAMGLVENQIPPISDSLTRAYYLQAQEDCFGQGLTGVHDCGVSEHTVELVDASQQAGQLKMKIFALLNDTKDYYDRWVKKGPYKTDRLHVGGFKVYADGALGSRGASLLHDYSDKPGWKGFLLSDPTHFDSLAQLLANSDLQMCTHAIGDSGNRQILKAYAKVLKGPNDRRWRIEHAQVVNEDDFHYFKDYNIIPSVQPTHATSDMYWAKDRLGAERVKGAYAFKRLQEANGWIPLGTDFPVEYISPFKTFYAATARKDAKGFPEGGFQYTQALSREQTIRGMTIWAAKAAFEEHEKGSLEVGKAADFILLDTDPMKADLAQVLATSVLATYIDGERVF</sequence>
<organism evidence="2 3">
    <name type="scientific">Dyadobacter jejuensis</name>
    <dbReference type="NCBI Taxonomy" id="1082580"/>
    <lineage>
        <taxon>Bacteria</taxon>
        <taxon>Pseudomonadati</taxon>
        <taxon>Bacteroidota</taxon>
        <taxon>Cytophagia</taxon>
        <taxon>Cytophagales</taxon>
        <taxon>Spirosomataceae</taxon>
        <taxon>Dyadobacter</taxon>
    </lineage>
</organism>
<dbReference type="AlphaFoldDB" id="A0A316AA44"/>
<dbReference type="Gene3D" id="3.20.20.140">
    <property type="entry name" value="Metal-dependent hydrolases"/>
    <property type="match status" value="1"/>
</dbReference>
<evidence type="ECO:0000259" key="1">
    <source>
        <dbReference type="Pfam" id="PF07969"/>
    </source>
</evidence>
<proteinExistence type="predicted"/>
<evidence type="ECO:0000313" key="2">
    <source>
        <dbReference type="EMBL" id="PWJ54786.1"/>
    </source>
</evidence>
<gene>
    <name evidence="2" type="ORF">CLV98_11673</name>
</gene>
<dbReference type="InterPro" id="IPR032466">
    <property type="entry name" value="Metal_Hydrolase"/>
</dbReference>
<dbReference type="InterPro" id="IPR033932">
    <property type="entry name" value="YtcJ-like"/>
</dbReference>
<accession>A0A316AA44</accession>
<dbReference type="Gene3D" id="3.10.310.70">
    <property type="match status" value="1"/>
</dbReference>
<dbReference type="EMBL" id="QGDT01000016">
    <property type="protein sequence ID" value="PWJ54786.1"/>
    <property type="molecule type" value="Genomic_DNA"/>
</dbReference>
<name>A0A316AA44_9BACT</name>
<reference evidence="2 3" key="1">
    <citation type="submission" date="2018-03" db="EMBL/GenBank/DDBJ databases">
        <title>Genomic Encyclopedia of Archaeal and Bacterial Type Strains, Phase II (KMG-II): from individual species to whole genera.</title>
        <authorList>
            <person name="Goeker M."/>
        </authorList>
    </citation>
    <scope>NUCLEOTIDE SEQUENCE [LARGE SCALE GENOMIC DNA]</scope>
    <source>
        <strain evidence="2 3">DSM 100346</strain>
    </source>
</reference>
<dbReference type="InterPro" id="IPR013108">
    <property type="entry name" value="Amidohydro_3"/>
</dbReference>
<dbReference type="Gene3D" id="2.30.40.10">
    <property type="entry name" value="Urease, subunit C, domain 1"/>
    <property type="match status" value="1"/>
</dbReference>
<feature type="domain" description="Amidohydrolase 3" evidence="1">
    <location>
        <begin position="74"/>
        <end position="546"/>
    </location>
</feature>
<dbReference type="OrthoDB" id="9767366at2"/>
<dbReference type="CDD" id="cd01300">
    <property type="entry name" value="YtcJ_like"/>
    <property type="match status" value="1"/>
</dbReference>
<dbReference type="Pfam" id="PF07969">
    <property type="entry name" value="Amidohydro_3"/>
    <property type="match status" value="1"/>
</dbReference>
<dbReference type="SUPFAM" id="SSF51338">
    <property type="entry name" value="Composite domain of metallo-dependent hydrolases"/>
    <property type="match status" value="1"/>
</dbReference>
<comment type="caution">
    <text evidence="2">The sequence shown here is derived from an EMBL/GenBank/DDBJ whole genome shotgun (WGS) entry which is preliminary data.</text>
</comment>
<dbReference type="PANTHER" id="PTHR22642:SF2">
    <property type="entry name" value="PROTEIN LONG AFTER FAR-RED 3"/>
    <property type="match status" value="1"/>
</dbReference>
<dbReference type="Proteomes" id="UP000245880">
    <property type="component" value="Unassembled WGS sequence"/>
</dbReference>
<keyword evidence="3" id="KW-1185">Reference proteome</keyword>
<dbReference type="GO" id="GO:0016810">
    <property type="term" value="F:hydrolase activity, acting on carbon-nitrogen (but not peptide) bonds"/>
    <property type="evidence" value="ECO:0007669"/>
    <property type="project" value="InterPro"/>
</dbReference>
<dbReference type="SUPFAM" id="SSF51556">
    <property type="entry name" value="Metallo-dependent hydrolases"/>
    <property type="match status" value="1"/>
</dbReference>
<evidence type="ECO:0000313" key="3">
    <source>
        <dbReference type="Proteomes" id="UP000245880"/>
    </source>
</evidence>
<dbReference type="PANTHER" id="PTHR22642">
    <property type="entry name" value="IMIDAZOLONEPROPIONASE"/>
    <property type="match status" value="1"/>
</dbReference>
<dbReference type="RefSeq" id="WP_109677639.1">
    <property type="nucleotide sequence ID" value="NZ_QGDT01000016.1"/>
</dbReference>
<dbReference type="InterPro" id="IPR011059">
    <property type="entry name" value="Metal-dep_hydrolase_composite"/>
</dbReference>
<protein>
    <recommendedName>
        <fullName evidence="1">Amidohydrolase 3 domain-containing protein</fullName>
    </recommendedName>
</protein>